<evidence type="ECO:0000256" key="4">
    <source>
        <dbReference type="ARBA" id="ARBA00022989"/>
    </source>
</evidence>
<dbReference type="PANTHER" id="PTHR23506">
    <property type="entry name" value="GH10249P"/>
    <property type="match status" value="1"/>
</dbReference>
<keyword evidence="2" id="KW-0813">Transport</keyword>
<feature type="transmembrane region" description="Helical" evidence="6">
    <location>
        <begin position="60"/>
        <end position="82"/>
    </location>
</feature>
<evidence type="ECO:0000256" key="2">
    <source>
        <dbReference type="ARBA" id="ARBA00022448"/>
    </source>
</evidence>
<keyword evidence="3 6" id="KW-0812">Transmembrane</keyword>
<feature type="domain" description="Major facilitator superfamily (MFS) profile" evidence="7">
    <location>
        <begin position="23"/>
        <end position="479"/>
    </location>
</feature>
<dbReference type="GO" id="GO:0016020">
    <property type="term" value="C:membrane"/>
    <property type="evidence" value="ECO:0007669"/>
    <property type="project" value="UniProtKB-SubCell"/>
</dbReference>
<evidence type="ECO:0000313" key="9">
    <source>
        <dbReference type="Proteomes" id="UP001251528"/>
    </source>
</evidence>
<keyword evidence="5 6" id="KW-0472">Membrane</keyword>
<feature type="transmembrane region" description="Helical" evidence="6">
    <location>
        <begin position="157"/>
        <end position="178"/>
    </location>
</feature>
<evidence type="ECO:0000256" key="3">
    <source>
        <dbReference type="ARBA" id="ARBA00022692"/>
    </source>
</evidence>
<evidence type="ECO:0000256" key="5">
    <source>
        <dbReference type="ARBA" id="ARBA00023136"/>
    </source>
</evidence>
<reference evidence="8" key="1">
    <citation type="submission" date="2023-06" db="EMBL/GenBank/DDBJ databases">
        <title>Conoideocrella luteorostrata (Hypocreales: Clavicipitaceae), a potential biocontrol fungus for elongate hemlock scale in United States Christmas tree production areas.</title>
        <authorList>
            <person name="Barrett H."/>
            <person name="Lovett B."/>
            <person name="Macias A.M."/>
            <person name="Stajich J.E."/>
            <person name="Kasson M.T."/>
        </authorList>
    </citation>
    <scope>NUCLEOTIDE SEQUENCE</scope>
    <source>
        <strain evidence="8">ARSEF 14590</strain>
    </source>
</reference>
<feature type="transmembrane region" description="Helical" evidence="6">
    <location>
        <begin position="284"/>
        <end position="301"/>
    </location>
</feature>
<evidence type="ECO:0000256" key="6">
    <source>
        <dbReference type="SAM" id="Phobius"/>
    </source>
</evidence>
<feature type="transmembrane region" description="Helical" evidence="6">
    <location>
        <begin position="21"/>
        <end position="48"/>
    </location>
</feature>
<evidence type="ECO:0000313" key="8">
    <source>
        <dbReference type="EMBL" id="KAK2616645.1"/>
    </source>
</evidence>
<dbReference type="PROSITE" id="PS50850">
    <property type="entry name" value="MFS"/>
    <property type="match status" value="1"/>
</dbReference>
<dbReference type="Gene3D" id="1.20.1250.20">
    <property type="entry name" value="MFS general substrate transporter like domains"/>
    <property type="match status" value="2"/>
</dbReference>
<feature type="transmembrane region" description="Helical" evidence="6">
    <location>
        <begin position="458"/>
        <end position="479"/>
    </location>
</feature>
<protein>
    <recommendedName>
        <fullName evidence="7">Major facilitator superfamily (MFS) profile domain-containing protein</fullName>
    </recommendedName>
</protein>
<dbReference type="SUPFAM" id="SSF103473">
    <property type="entry name" value="MFS general substrate transporter"/>
    <property type="match status" value="1"/>
</dbReference>
<keyword evidence="4 6" id="KW-1133">Transmembrane helix</keyword>
<evidence type="ECO:0000256" key="1">
    <source>
        <dbReference type="ARBA" id="ARBA00004141"/>
    </source>
</evidence>
<feature type="transmembrane region" description="Helical" evidence="6">
    <location>
        <begin position="346"/>
        <end position="365"/>
    </location>
</feature>
<dbReference type="InterPro" id="IPR011701">
    <property type="entry name" value="MFS"/>
</dbReference>
<feature type="transmembrane region" description="Helical" evidence="6">
    <location>
        <begin position="124"/>
        <end position="145"/>
    </location>
</feature>
<proteinExistence type="predicted"/>
<feature type="transmembrane region" description="Helical" evidence="6">
    <location>
        <begin position="313"/>
        <end position="334"/>
    </location>
</feature>
<feature type="transmembrane region" description="Helical" evidence="6">
    <location>
        <begin position="184"/>
        <end position="202"/>
    </location>
</feature>
<dbReference type="CDD" id="cd17325">
    <property type="entry name" value="MFS_MdtG_SLC18_like"/>
    <property type="match status" value="1"/>
</dbReference>
<comment type="subcellular location">
    <subcellularLocation>
        <location evidence="1">Membrane</location>
        <topology evidence="1">Multi-pass membrane protein</topology>
    </subcellularLocation>
</comment>
<dbReference type="PANTHER" id="PTHR23506:SF37">
    <property type="entry name" value="MAJOR FACILITATOR SUPERFAMILY (MFS) PROFILE DOMAIN-CONTAINING PROTEIN"/>
    <property type="match status" value="1"/>
</dbReference>
<gene>
    <name evidence="8" type="ORF">QQS21_000468</name>
</gene>
<comment type="caution">
    <text evidence="8">The sequence shown here is derived from an EMBL/GenBank/DDBJ whole genome shotgun (WGS) entry which is preliminary data.</text>
</comment>
<name>A0AAJ0CZU9_9HYPO</name>
<dbReference type="GO" id="GO:0022857">
    <property type="term" value="F:transmembrane transporter activity"/>
    <property type="evidence" value="ECO:0007669"/>
    <property type="project" value="InterPro"/>
</dbReference>
<accession>A0AAJ0CZU9</accession>
<sequence length="487" mass="52661">MFFKQDYATKPIGFNWRSGKWFIVFTVSVALWTDLFLYGIIVPILPFLLEERLNLPKGHIQSYVSGLLAAFAAASFIFSPVTGFLADRLSTRQAPFLVGLLALLGSTTLLLVGRALPVLFIARILQGVSGAFVWTIGLVLCVETVGTDSLGQTMGSIFGWIAIGNMLAPPIGGILYNMAGHQGVFGIAFAILSFDFVLRAFVIEPRVAAKYNGVSSTLDGDHNTATRQRNDGMQNEAEIVDEASPLLHESTSTDDGKRTSQLLPNLPKICHKISILSCLADRRLIAALFLTFVQAMLLGSFDATIPTVAQEYYGLSPLAAGLLFLPLGLSNLALGPVFGRCVDKFGTKLVLVFGYLYLVLCLSLLQLPQPGGLSKTLIYGTLLAFCGMGLASINSAPIVEASRIVDEYYDSDQKFYEYRKPYAQLYGLNNMAFSAGLTLGPELAGELKKLIGYGNMNVVLAVICLLAALLSWKCIGGGFDEIQVTND</sequence>
<keyword evidence="9" id="KW-1185">Reference proteome</keyword>
<dbReference type="EMBL" id="JASWJB010000004">
    <property type="protein sequence ID" value="KAK2616645.1"/>
    <property type="molecule type" value="Genomic_DNA"/>
</dbReference>
<evidence type="ECO:0000259" key="7">
    <source>
        <dbReference type="PROSITE" id="PS50850"/>
    </source>
</evidence>
<dbReference type="InterPro" id="IPR036259">
    <property type="entry name" value="MFS_trans_sf"/>
</dbReference>
<dbReference type="InterPro" id="IPR050930">
    <property type="entry name" value="MFS_Vesicular_Transporter"/>
</dbReference>
<dbReference type="InterPro" id="IPR020846">
    <property type="entry name" value="MFS_dom"/>
</dbReference>
<feature type="transmembrane region" description="Helical" evidence="6">
    <location>
        <begin position="377"/>
        <end position="399"/>
    </location>
</feature>
<dbReference type="Proteomes" id="UP001251528">
    <property type="component" value="Unassembled WGS sequence"/>
</dbReference>
<organism evidence="8 9">
    <name type="scientific">Conoideocrella luteorostrata</name>
    <dbReference type="NCBI Taxonomy" id="1105319"/>
    <lineage>
        <taxon>Eukaryota</taxon>
        <taxon>Fungi</taxon>
        <taxon>Dikarya</taxon>
        <taxon>Ascomycota</taxon>
        <taxon>Pezizomycotina</taxon>
        <taxon>Sordariomycetes</taxon>
        <taxon>Hypocreomycetidae</taxon>
        <taxon>Hypocreales</taxon>
        <taxon>Clavicipitaceae</taxon>
        <taxon>Conoideocrella</taxon>
    </lineage>
</organism>
<dbReference type="Pfam" id="PF07690">
    <property type="entry name" value="MFS_1"/>
    <property type="match status" value="1"/>
</dbReference>
<feature type="transmembrane region" description="Helical" evidence="6">
    <location>
        <begin position="94"/>
        <end position="112"/>
    </location>
</feature>
<dbReference type="AlphaFoldDB" id="A0AAJ0CZU9"/>